<dbReference type="AlphaFoldDB" id="A0A9W4X929"/>
<keyword evidence="2" id="KW-1185">Reference proteome</keyword>
<dbReference type="EMBL" id="CAMKVN010012084">
    <property type="protein sequence ID" value="CAI2195201.1"/>
    <property type="molecule type" value="Genomic_DNA"/>
</dbReference>
<comment type="caution">
    <text evidence="1">The sequence shown here is derived from an EMBL/GenBank/DDBJ whole genome shotgun (WGS) entry which is preliminary data.</text>
</comment>
<reference evidence="1" key="1">
    <citation type="submission" date="2022-08" db="EMBL/GenBank/DDBJ databases">
        <authorList>
            <person name="Kallberg Y."/>
            <person name="Tangrot J."/>
            <person name="Rosling A."/>
        </authorList>
    </citation>
    <scope>NUCLEOTIDE SEQUENCE</scope>
    <source>
        <strain evidence="1">Wild A</strain>
    </source>
</reference>
<feature type="non-terminal residue" evidence="1">
    <location>
        <position position="142"/>
    </location>
</feature>
<protein>
    <submittedName>
        <fullName evidence="1">9912_t:CDS:1</fullName>
    </submittedName>
</protein>
<gene>
    <name evidence="1" type="ORF">FWILDA_LOCUS16957</name>
</gene>
<evidence type="ECO:0000313" key="1">
    <source>
        <dbReference type="EMBL" id="CAI2195201.1"/>
    </source>
</evidence>
<dbReference type="OrthoDB" id="2447344at2759"/>
<feature type="non-terminal residue" evidence="1">
    <location>
        <position position="1"/>
    </location>
</feature>
<proteinExistence type="predicted"/>
<accession>A0A9W4X929</accession>
<dbReference type="Proteomes" id="UP001153678">
    <property type="component" value="Unassembled WGS sequence"/>
</dbReference>
<name>A0A9W4X929_9GLOM</name>
<evidence type="ECO:0000313" key="2">
    <source>
        <dbReference type="Proteomes" id="UP001153678"/>
    </source>
</evidence>
<organism evidence="1 2">
    <name type="scientific">Funneliformis geosporum</name>
    <dbReference type="NCBI Taxonomy" id="1117311"/>
    <lineage>
        <taxon>Eukaryota</taxon>
        <taxon>Fungi</taxon>
        <taxon>Fungi incertae sedis</taxon>
        <taxon>Mucoromycota</taxon>
        <taxon>Glomeromycotina</taxon>
        <taxon>Glomeromycetes</taxon>
        <taxon>Glomerales</taxon>
        <taxon>Glomeraceae</taxon>
        <taxon>Funneliformis</taxon>
    </lineage>
</organism>
<sequence>SLKNVKEYIELKSSKFKENENHVDWLGSDFDIQSEVDSLWTSTTDDNEDIDYEVKEENASKSDGKCVIVDIIDSKLVCCSNKIFRLLRQLIRIWELDFNSVDEIVKVNRLEASNLLDSIPLKNPPILPTHSSECTDSEQQQQ</sequence>